<dbReference type="InterPro" id="IPR034474">
    <property type="entry name" value="Methyltransferase_Class_D"/>
</dbReference>
<accession>T1CFR6</accession>
<sequence length="155" mass="17698">STRRTASGSSPRSFTEGNKEAVAKFTWRTLYIGNMHFQDAYDYDIQRLMRAISTTAVPDGRVIPVLLVQLRSDLPDRGREEVLDPDPGLAAREEHRRGPPEDHRDDGSQRRGHRRPRVLQDPGPQGRPGACRRPEPKRRRKRTNPFRPSALRGGR</sequence>
<comment type="caution">
    <text evidence="2">The sequence shown here is derived from an EMBL/GenBank/DDBJ whole genome shotgun (WGS) entry which is preliminary data.</text>
</comment>
<evidence type="ECO:0000313" key="2">
    <source>
        <dbReference type="EMBL" id="EQD65810.1"/>
    </source>
</evidence>
<name>T1CFR6_9ZZZZ</name>
<protein>
    <submittedName>
        <fullName evidence="2">Uncharacterized protein</fullName>
    </submittedName>
</protein>
<dbReference type="PANTHER" id="PTHR43306">
    <property type="entry name" value="7,8-DIHYDRO-6-HYDROXYMETHYLPTERIN DIMETHYLTRANSFERASE"/>
    <property type="match status" value="1"/>
</dbReference>
<dbReference type="AlphaFoldDB" id="T1CFR6"/>
<dbReference type="PANTHER" id="PTHR43306:SF1">
    <property type="entry name" value="7,8-DIHYDRO-6-HYDROXYMETHYLPTERIN DIMETHYLTRANSFERASE"/>
    <property type="match status" value="1"/>
</dbReference>
<dbReference type="EMBL" id="AUZX01006006">
    <property type="protein sequence ID" value="EQD65810.1"/>
    <property type="molecule type" value="Genomic_DNA"/>
</dbReference>
<feature type="region of interest" description="Disordered" evidence="1">
    <location>
        <begin position="74"/>
        <end position="155"/>
    </location>
</feature>
<reference evidence="2" key="2">
    <citation type="journal article" date="2014" name="ISME J.">
        <title>Microbial stratification in low pH oxic and suboxic macroscopic growths along an acid mine drainage.</title>
        <authorList>
            <person name="Mendez-Garcia C."/>
            <person name="Mesa V."/>
            <person name="Sprenger R.R."/>
            <person name="Richter M."/>
            <person name="Diez M.S."/>
            <person name="Solano J."/>
            <person name="Bargiela R."/>
            <person name="Golyshina O.V."/>
            <person name="Manteca A."/>
            <person name="Ramos J.L."/>
            <person name="Gallego J.R."/>
            <person name="Llorente I."/>
            <person name="Martins Dos Santos V.A."/>
            <person name="Jensen O.N."/>
            <person name="Pelaez A.I."/>
            <person name="Sanchez J."/>
            <person name="Ferrer M."/>
        </authorList>
    </citation>
    <scope>NUCLEOTIDE SEQUENCE</scope>
</reference>
<feature type="compositionally biased region" description="Basic residues" evidence="1">
    <location>
        <begin position="135"/>
        <end position="144"/>
    </location>
</feature>
<organism evidence="2">
    <name type="scientific">mine drainage metagenome</name>
    <dbReference type="NCBI Taxonomy" id="410659"/>
    <lineage>
        <taxon>unclassified sequences</taxon>
        <taxon>metagenomes</taxon>
        <taxon>ecological metagenomes</taxon>
    </lineage>
</organism>
<gene>
    <name evidence="2" type="ORF">B1A_08403</name>
</gene>
<reference evidence="2" key="1">
    <citation type="submission" date="2013-08" db="EMBL/GenBank/DDBJ databases">
        <authorList>
            <person name="Mendez C."/>
            <person name="Richter M."/>
            <person name="Ferrer M."/>
            <person name="Sanchez J."/>
        </authorList>
    </citation>
    <scope>NUCLEOTIDE SEQUENCE</scope>
</reference>
<evidence type="ECO:0000256" key="1">
    <source>
        <dbReference type="SAM" id="MobiDB-lite"/>
    </source>
</evidence>
<feature type="non-terminal residue" evidence="2">
    <location>
        <position position="1"/>
    </location>
</feature>
<feature type="non-terminal residue" evidence="2">
    <location>
        <position position="155"/>
    </location>
</feature>
<feature type="compositionally biased region" description="Basic and acidic residues" evidence="1">
    <location>
        <begin position="91"/>
        <end position="109"/>
    </location>
</feature>
<proteinExistence type="predicted"/>